<organism evidence="3 4">
    <name type="scientific">Nesterenkonia aethiopica</name>
    <dbReference type="NCBI Taxonomy" id="269144"/>
    <lineage>
        <taxon>Bacteria</taxon>
        <taxon>Bacillati</taxon>
        <taxon>Actinomycetota</taxon>
        <taxon>Actinomycetes</taxon>
        <taxon>Micrococcales</taxon>
        <taxon>Micrococcaceae</taxon>
        <taxon>Nesterenkonia</taxon>
    </lineage>
</organism>
<feature type="transmembrane region" description="Helical" evidence="2">
    <location>
        <begin position="169"/>
        <end position="188"/>
    </location>
</feature>
<protein>
    <submittedName>
        <fullName evidence="3">DUF368 domain-containing protein</fullName>
    </submittedName>
</protein>
<evidence type="ECO:0000313" key="3">
    <source>
        <dbReference type="EMBL" id="GAA3066584.1"/>
    </source>
</evidence>
<keyword evidence="2" id="KW-0472">Membrane</keyword>
<keyword evidence="4" id="KW-1185">Reference proteome</keyword>
<feature type="transmembrane region" description="Helical" evidence="2">
    <location>
        <begin position="130"/>
        <end position="148"/>
    </location>
</feature>
<comment type="caution">
    <text evidence="3">The sequence shown here is derived from an EMBL/GenBank/DDBJ whole genome shotgun (WGS) entry which is preliminary data.</text>
</comment>
<evidence type="ECO:0000256" key="2">
    <source>
        <dbReference type="SAM" id="Phobius"/>
    </source>
</evidence>
<dbReference type="PANTHER" id="PTHR37308:SF1">
    <property type="entry name" value="POLYPRENYL-PHOSPHATE TRANSPORTER"/>
    <property type="match status" value="1"/>
</dbReference>
<dbReference type="Pfam" id="PF04018">
    <property type="entry name" value="VCA0040-like"/>
    <property type="match status" value="1"/>
</dbReference>
<dbReference type="EMBL" id="BAAAVT010000011">
    <property type="protein sequence ID" value="GAA3066584.1"/>
    <property type="molecule type" value="Genomic_DNA"/>
</dbReference>
<sequence length="339" mass="35609">MPASSSAGDLSQQTPDDAAGAPEQRRTSVVGDLVRGALIGTVETVPGVSGGTVALVVGIYTQLIDSASHVVSAGRRLVTGPERAAGMREHLAAVRWKLVIPVLIGMALAVFTIAGPMADAVESHPEATRAAFFGMVLASIAVPLRMAMHVGPEQTGRDARTWGLRVLRLRHVLAGLAAAAVTFWLVSLPPTDVEATPVTIIPAAAVAVSALLLPGLSGSFLLLTFGLYEPTLRAVDERDVGYLGLFAVGMVLGVILLVKLLQWLLEHHHRITMVVLAGVMLGALRTLWPWQDEARSLLAPTGDLLPILGLAAAGFAVVTVLVILDARLVAKQEREARSV</sequence>
<dbReference type="RefSeq" id="WP_085437580.1">
    <property type="nucleotide sequence ID" value="NZ_BAAAVT010000011.1"/>
</dbReference>
<proteinExistence type="predicted"/>
<accession>A0ABP6LYK1</accession>
<feature type="region of interest" description="Disordered" evidence="1">
    <location>
        <begin position="1"/>
        <end position="26"/>
    </location>
</feature>
<feature type="transmembrane region" description="Helical" evidence="2">
    <location>
        <begin position="302"/>
        <end position="324"/>
    </location>
</feature>
<feature type="compositionally biased region" description="Polar residues" evidence="1">
    <location>
        <begin position="1"/>
        <end position="15"/>
    </location>
</feature>
<keyword evidence="2" id="KW-1133">Transmembrane helix</keyword>
<evidence type="ECO:0000313" key="4">
    <source>
        <dbReference type="Proteomes" id="UP001500236"/>
    </source>
</evidence>
<dbReference type="PANTHER" id="PTHR37308">
    <property type="entry name" value="INTEGRAL MEMBRANE PROTEIN"/>
    <property type="match status" value="1"/>
</dbReference>
<dbReference type="Proteomes" id="UP001500236">
    <property type="component" value="Unassembled WGS sequence"/>
</dbReference>
<feature type="transmembrane region" description="Helical" evidence="2">
    <location>
        <begin position="98"/>
        <end position="118"/>
    </location>
</feature>
<name>A0ABP6LYK1_9MICC</name>
<feature type="transmembrane region" description="Helical" evidence="2">
    <location>
        <begin position="200"/>
        <end position="228"/>
    </location>
</feature>
<gene>
    <name evidence="3" type="ORF">GCM10010529_19320</name>
</gene>
<feature type="transmembrane region" description="Helical" evidence="2">
    <location>
        <begin position="240"/>
        <end position="265"/>
    </location>
</feature>
<keyword evidence="2" id="KW-0812">Transmembrane</keyword>
<evidence type="ECO:0000256" key="1">
    <source>
        <dbReference type="SAM" id="MobiDB-lite"/>
    </source>
</evidence>
<dbReference type="InterPro" id="IPR007163">
    <property type="entry name" value="VCA0040-like"/>
</dbReference>
<reference evidence="4" key="1">
    <citation type="journal article" date="2019" name="Int. J. Syst. Evol. Microbiol.">
        <title>The Global Catalogue of Microorganisms (GCM) 10K type strain sequencing project: providing services to taxonomists for standard genome sequencing and annotation.</title>
        <authorList>
            <consortium name="The Broad Institute Genomics Platform"/>
            <consortium name="The Broad Institute Genome Sequencing Center for Infectious Disease"/>
            <person name="Wu L."/>
            <person name="Ma J."/>
        </authorList>
    </citation>
    <scope>NUCLEOTIDE SEQUENCE [LARGE SCALE GENOMIC DNA]</scope>
    <source>
        <strain evidence="4">JCM 14309</strain>
    </source>
</reference>